<name>K6Y2R6_9ALTE</name>
<dbReference type="Gene3D" id="3.40.50.720">
    <property type="entry name" value="NAD(P)-binding Rossmann-like Domain"/>
    <property type="match status" value="1"/>
</dbReference>
<dbReference type="SUPFAM" id="SSF55347">
    <property type="entry name" value="Glyceraldehyde-3-phosphate dehydrogenase-like, C-terminal domain"/>
    <property type="match status" value="1"/>
</dbReference>
<dbReference type="STRING" id="493475.GARC_1256"/>
<dbReference type="Pfam" id="PF01408">
    <property type="entry name" value="GFO_IDH_MocA"/>
    <property type="match status" value="1"/>
</dbReference>
<evidence type="ECO:0000259" key="3">
    <source>
        <dbReference type="Pfam" id="PF21378"/>
    </source>
</evidence>
<organism evidence="4 5">
    <name type="scientific">Paraglaciecola arctica BSs20135</name>
    <dbReference type="NCBI Taxonomy" id="493475"/>
    <lineage>
        <taxon>Bacteria</taxon>
        <taxon>Pseudomonadati</taxon>
        <taxon>Pseudomonadota</taxon>
        <taxon>Gammaproteobacteria</taxon>
        <taxon>Alteromonadales</taxon>
        <taxon>Alteromonadaceae</taxon>
        <taxon>Paraglaciecola</taxon>
    </lineage>
</organism>
<dbReference type="eggNOG" id="COG0673">
    <property type="taxonomic scope" value="Bacteria"/>
</dbReference>
<proteinExistence type="predicted"/>
<feature type="domain" description="Gfo/Idh/MocA-like oxidoreductase N-terminal" evidence="2">
    <location>
        <begin position="2"/>
        <end position="120"/>
    </location>
</feature>
<dbReference type="SUPFAM" id="SSF51735">
    <property type="entry name" value="NAD(P)-binding Rossmann-fold domains"/>
    <property type="match status" value="1"/>
</dbReference>
<dbReference type="AlphaFoldDB" id="K6Y2R6"/>
<feature type="domain" description="YceM-like C-terminal" evidence="3">
    <location>
        <begin position="135"/>
        <end position="230"/>
    </location>
</feature>
<sequence length="303" mass="34460">MIRMGLIGLGDIAQKAYLPVLATMDGVTPVLCTRNSNVLARLVQTYGLKEGYTDISDLIRANIDGAMVHTSTEHHVEIIEKLLQAGIPTFVDKPVSYNLSETERVLELSSNRNLPFFVGFNRRYAPLISSIDETNPVQIKMQKNRVNLPAPQQTFIYDDFIHVLDTLRFLSKGKIEQLHVFGYYKEDLLASIDVNWQSGQTMVCGSMNRICGVEEEKLELFGQQQKWIISRLSQGWHYTPTHKSELSFGDWDPTLFKRGFVTMLQTFIKQVEMNKSNTTQLDDILKTHQLCEQVLSATLKNNG</sequence>
<gene>
    <name evidence="4" type="primary">mviM</name>
    <name evidence="4" type="ORF">GARC_1256</name>
</gene>
<evidence type="ECO:0000313" key="5">
    <source>
        <dbReference type="Proteomes" id="UP000006327"/>
    </source>
</evidence>
<dbReference type="InterPro" id="IPR036291">
    <property type="entry name" value="NAD(P)-bd_dom_sf"/>
</dbReference>
<dbReference type="EMBL" id="BAEO01000015">
    <property type="protein sequence ID" value="GAC18236.1"/>
    <property type="molecule type" value="Genomic_DNA"/>
</dbReference>
<protein>
    <submittedName>
        <fullName evidence="4">Virulence factor</fullName>
    </submittedName>
</protein>
<accession>K6Y2R6</accession>
<dbReference type="Gene3D" id="3.30.360.10">
    <property type="entry name" value="Dihydrodipicolinate Reductase, domain 2"/>
    <property type="match status" value="1"/>
</dbReference>
<dbReference type="Proteomes" id="UP000006327">
    <property type="component" value="Unassembled WGS sequence"/>
</dbReference>
<reference evidence="4 5" key="1">
    <citation type="journal article" date="2017" name="Antonie Van Leeuwenhoek">
        <title>Rhizobium rhizosphaerae sp. nov., a novel species isolated from rice rhizosphere.</title>
        <authorList>
            <person name="Zhao J.J."/>
            <person name="Zhang J."/>
            <person name="Zhang R.J."/>
            <person name="Zhang C.W."/>
            <person name="Yin H.Q."/>
            <person name="Zhang X.X."/>
        </authorList>
    </citation>
    <scope>NUCLEOTIDE SEQUENCE [LARGE SCALE GENOMIC DNA]</scope>
    <source>
        <strain evidence="4 5">BSs20135</strain>
    </source>
</reference>
<dbReference type="GO" id="GO:0000166">
    <property type="term" value="F:nucleotide binding"/>
    <property type="evidence" value="ECO:0007669"/>
    <property type="project" value="InterPro"/>
</dbReference>
<dbReference type="Pfam" id="PF21378">
    <property type="entry name" value="YceM-like_C"/>
    <property type="match status" value="1"/>
</dbReference>
<dbReference type="PANTHER" id="PTHR43708">
    <property type="entry name" value="CONSERVED EXPRESSED OXIDOREDUCTASE (EUROFUNG)"/>
    <property type="match status" value="1"/>
</dbReference>
<comment type="caution">
    <text evidence="4">The sequence shown here is derived from an EMBL/GenBank/DDBJ whole genome shotgun (WGS) entry which is preliminary data.</text>
</comment>
<dbReference type="PANTHER" id="PTHR43708:SF4">
    <property type="entry name" value="OXIDOREDUCTASE YCEM-RELATED"/>
    <property type="match status" value="1"/>
</dbReference>
<keyword evidence="5" id="KW-1185">Reference proteome</keyword>
<evidence type="ECO:0000259" key="2">
    <source>
        <dbReference type="Pfam" id="PF01408"/>
    </source>
</evidence>
<dbReference type="InterPro" id="IPR051317">
    <property type="entry name" value="Gfo/Idh/MocA_oxidoreduct"/>
</dbReference>
<keyword evidence="1" id="KW-0732">Signal</keyword>
<dbReference type="InterPro" id="IPR048477">
    <property type="entry name" value="YceM-like_C"/>
</dbReference>
<dbReference type="InterPro" id="IPR000683">
    <property type="entry name" value="Gfo/Idh/MocA-like_OxRdtase_N"/>
</dbReference>
<evidence type="ECO:0000256" key="1">
    <source>
        <dbReference type="ARBA" id="ARBA00022729"/>
    </source>
</evidence>
<evidence type="ECO:0000313" key="4">
    <source>
        <dbReference type="EMBL" id="GAC18236.1"/>
    </source>
</evidence>